<dbReference type="GO" id="GO:0004674">
    <property type="term" value="F:protein serine/threonine kinase activity"/>
    <property type="evidence" value="ECO:0007669"/>
    <property type="project" value="UniProtKB-KW"/>
</dbReference>
<dbReference type="EMBL" id="SZOH01003802">
    <property type="protein sequence ID" value="TKI89120.1"/>
    <property type="molecule type" value="Genomic_DNA"/>
</dbReference>
<reference evidence="1 2" key="1">
    <citation type="journal article" date="2019" name="Environ. Microbiol.">
        <title>An active ?-lactamase is a part of an orchestrated cell wall stress resistance network of Bacillus subtilis and related rhizosphere species.</title>
        <authorList>
            <person name="Bucher T."/>
            <person name="Keren-Paz A."/>
            <person name="Hausser J."/>
            <person name="Olender T."/>
            <person name="Cytryn E."/>
            <person name="Kolodkin-Gal I."/>
        </authorList>
    </citation>
    <scope>NUCLEOTIDE SEQUENCE [LARGE SCALE GENOMIC DNA]</scope>
    <source>
        <strain evidence="1 2">I32</strain>
    </source>
</reference>
<comment type="caution">
    <text evidence="1">The sequence shown here is derived from an EMBL/GenBank/DDBJ whole genome shotgun (WGS) entry which is preliminary data.</text>
</comment>
<evidence type="ECO:0000313" key="1">
    <source>
        <dbReference type="EMBL" id="TKI89120.1"/>
    </source>
</evidence>
<dbReference type="Proteomes" id="UP000308444">
    <property type="component" value="Unassembled WGS sequence"/>
</dbReference>
<keyword evidence="1" id="KW-0723">Serine/threonine-protein kinase</keyword>
<proteinExistence type="predicted"/>
<accession>A0A9X9F279</accession>
<dbReference type="AlphaFoldDB" id="A0A9X9F279"/>
<evidence type="ECO:0000313" key="2">
    <source>
        <dbReference type="Proteomes" id="UP000308444"/>
    </source>
</evidence>
<gene>
    <name evidence="1" type="ORF">FC695_36515</name>
</gene>
<feature type="non-terminal residue" evidence="1">
    <location>
        <position position="64"/>
    </location>
</feature>
<keyword evidence="1" id="KW-0808">Transferase</keyword>
<keyword evidence="1" id="KW-0418">Kinase</keyword>
<name>A0A9X9F279_BACCE</name>
<protein>
    <submittedName>
        <fullName evidence="1">Serine/threonine protein kinase</fullName>
    </submittedName>
</protein>
<organism evidence="1 2">
    <name type="scientific">Bacillus cereus</name>
    <dbReference type="NCBI Taxonomy" id="1396"/>
    <lineage>
        <taxon>Bacteria</taxon>
        <taxon>Bacillati</taxon>
        <taxon>Bacillota</taxon>
        <taxon>Bacilli</taxon>
        <taxon>Bacillales</taxon>
        <taxon>Bacillaceae</taxon>
        <taxon>Bacillus</taxon>
        <taxon>Bacillus cereus group</taxon>
    </lineage>
</organism>
<sequence>MSINSFVGLINDELLKEVSIRSENEFEPVVVKDIPRLWKCLGTGNYAAVFMHKEYKDWVVKVYV</sequence>